<comment type="caution">
    <text evidence="1">The sequence shown here is derived from an EMBL/GenBank/DDBJ whole genome shotgun (WGS) entry which is preliminary data.</text>
</comment>
<sequence>MRLYPSSLQCQHAKRHMTQMQSVQTEFNDNQCN</sequence>
<organism evidence="1 2">
    <name type="scientific">Paenibacillus taihuensis</name>
    <dbReference type="NCBI Taxonomy" id="1156355"/>
    <lineage>
        <taxon>Bacteria</taxon>
        <taxon>Bacillati</taxon>
        <taxon>Bacillota</taxon>
        <taxon>Bacilli</taxon>
        <taxon>Bacillales</taxon>
        <taxon>Paenibacillaceae</taxon>
        <taxon>Paenibacillus</taxon>
    </lineage>
</organism>
<name>A0A3D9SPP1_9BACL</name>
<accession>A0A3D9SPP1</accession>
<proteinExistence type="predicted"/>
<protein>
    <submittedName>
        <fullName evidence="1">Uncharacterized protein</fullName>
    </submittedName>
</protein>
<gene>
    <name evidence="1" type="ORF">A8990_101330</name>
</gene>
<dbReference type="AlphaFoldDB" id="A0A3D9SPP1"/>
<evidence type="ECO:0000313" key="2">
    <source>
        <dbReference type="Proteomes" id="UP000256304"/>
    </source>
</evidence>
<reference evidence="1 2" key="1">
    <citation type="submission" date="2018-08" db="EMBL/GenBank/DDBJ databases">
        <title>Genomic Encyclopedia of Type Strains, Phase III (KMG-III): the genomes of soil and plant-associated and newly described type strains.</title>
        <authorList>
            <person name="Whitman W."/>
        </authorList>
    </citation>
    <scope>NUCLEOTIDE SEQUENCE [LARGE SCALE GENOMIC DNA]</scope>
    <source>
        <strain evidence="1 2">CGMCC 1.10966</strain>
    </source>
</reference>
<evidence type="ECO:0000313" key="1">
    <source>
        <dbReference type="EMBL" id="REE94534.1"/>
    </source>
</evidence>
<dbReference type="Proteomes" id="UP000256304">
    <property type="component" value="Unassembled WGS sequence"/>
</dbReference>
<dbReference type="EMBL" id="QTTN01000001">
    <property type="protein sequence ID" value="REE94534.1"/>
    <property type="molecule type" value="Genomic_DNA"/>
</dbReference>
<keyword evidence="2" id="KW-1185">Reference proteome</keyword>